<feature type="compositionally biased region" description="Basic and acidic residues" evidence="3">
    <location>
        <begin position="227"/>
        <end position="239"/>
    </location>
</feature>
<proteinExistence type="predicted"/>
<evidence type="ECO:0000313" key="6">
    <source>
        <dbReference type="Proteomes" id="UP001223144"/>
    </source>
</evidence>
<reference evidence="5 6" key="1">
    <citation type="submission" date="2023-04" db="EMBL/GenBank/DDBJ databases">
        <title>Streptomyces chengmaiensis sp. nov. isolated from the stem of mangrove plant in Hainan.</title>
        <authorList>
            <person name="Huang X."/>
            <person name="Zhou S."/>
            <person name="Chu X."/>
            <person name="Xie Y."/>
            <person name="Lin Y."/>
        </authorList>
    </citation>
    <scope>NUCLEOTIDE SEQUENCE [LARGE SCALE GENOMIC DNA]</scope>
    <source>
        <strain evidence="5 6">HNM0663</strain>
    </source>
</reference>
<gene>
    <name evidence="5" type="ORF">QCN29_04195</name>
</gene>
<feature type="transmembrane region" description="Helical" evidence="4">
    <location>
        <begin position="88"/>
        <end position="108"/>
    </location>
</feature>
<keyword evidence="2" id="KW-0804">Transcription</keyword>
<comment type="caution">
    <text evidence="5">The sequence shown here is derived from an EMBL/GenBank/DDBJ whole genome shotgun (WGS) entry which is preliminary data.</text>
</comment>
<evidence type="ECO:0008006" key="7">
    <source>
        <dbReference type="Google" id="ProtNLM"/>
    </source>
</evidence>
<dbReference type="InterPro" id="IPR041916">
    <property type="entry name" value="Anti_sigma_zinc_sf"/>
</dbReference>
<evidence type="ECO:0000313" key="5">
    <source>
        <dbReference type="EMBL" id="MDH2387999.1"/>
    </source>
</evidence>
<sequence>MSAQQRHRDAAAYALGVLEPADAFRFEEHLARCVMCAVWLSDFAPTTAALAELAGPCPVWGCRPGGRMLDRLTREVAGRARRARRRRLALVAAAAALVVALPAGVVAYRGGAAGEADAAGRTTVVRDAASGVTAEATTRDQEWGTAVALRLSGLAGLADRKAFRLVAVGKDGADHPVLGWSQPSGSGPRGGAEEPVTLEGGTDLPSGEIARWEVWDEGGERVLSLGGDDRPEGRRPSGP</sequence>
<dbReference type="EMBL" id="JARWBG010000003">
    <property type="protein sequence ID" value="MDH2387999.1"/>
    <property type="molecule type" value="Genomic_DNA"/>
</dbReference>
<keyword evidence="4" id="KW-0472">Membrane</keyword>
<accession>A0ABT6HIX1</accession>
<dbReference type="Proteomes" id="UP001223144">
    <property type="component" value="Unassembled WGS sequence"/>
</dbReference>
<name>A0ABT6HIX1_9ACTN</name>
<keyword evidence="4" id="KW-1133">Transmembrane helix</keyword>
<evidence type="ECO:0000256" key="1">
    <source>
        <dbReference type="ARBA" id="ARBA00023015"/>
    </source>
</evidence>
<dbReference type="Gene3D" id="1.10.10.1320">
    <property type="entry name" value="Anti-sigma factor, zinc-finger domain"/>
    <property type="match status" value="1"/>
</dbReference>
<feature type="region of interest" description="Disordered" evidence="3">
    <location>
        <begin position="220"/>
        <end position="239"/>
    </location>
</feature>
<keyword evidence="1" id="KW-0805">Transcription regulation</keyword>
<evidence type="ECO:0000256" key="2">
    <source>
        <dbReference type="ARBA" id="ARBA00023163"/>
    </source>
</evidence>
<keyword evidence="4" id="KW-0812">Transmembrane</keyword>
<keyword evidence="6" id="KW-1185">Reference proteome</keyword>
<protein>
    <recommendedName>
        <fullName evidence="7">Zinc-finger domain-containing protein</fullName>
    </recommendedName>
</protein>
<dbReference type="RefSeq" id="WP_279926303.1">
    <property type="nucleotide sequence ID" value="NZ_JARWBG010000003.1"/>
</dbReference>
<organism evidence="5 6">
    <name type="scientific">Streptomyces chengmaiensis</name>
    <dbReference type="NCBI Taxonomy" id="3040919"/>
    <lineage>
        <taxon>Bacteria</taxon>
        <taxon>Bacillati</taxon>
        <taxon>Actinomycetota</taxon>
        <taxon>Actinomycetes</taxon>
        <taxon>Kitasatosporales</taxon>
        <taxon>Streptomycetaceae</taxon>
        <taxon>Streptomyces</taxon>
    </lineage>
</organism>
<evidence type="ECO:0000256" key="4">
    <source>
        <dbReference type="SAM" id="Phobius"/>
    </source>
</evidence>
<evidence type="ECO:0000256" key="3">
    <source>
        <dbReference type="SAM" id="MobiDB-lite"/>
    </source>
</evidence>
<feature type="region of interest" description="Disordered" evidence="3">
    <location>
        <begin position="174"/>
        <end position="207"/>
    </location>
</feature>